<name>A0A3N6P9E3_9CYAN</name>
<proteinExistence type="predicted"/>
<protein>
    <submittedName>
        <fullName evidence="1">Uncharacterized protein</fullName>
    </submittedName>
</protein>
<keyword evidence="2" id="KW-1185">Reference proteome</keyword>
<gene>
    <name evidence="1" type="ORF">D5R40_15485</name>
</gene>
<reference evidence="1 2" key="1">
    <citation type="journal article" date="2018" name="ACS Chem. Biol.">
        <title>Ketoreductase domain dysfunction expands chemodiversity: malyngamide biosynthesis in the cyanobacterium Okeania hirsuta.</title>
        <authorList>
            <person name="Moss N.A."/>
            <person name="Leao T."/>
            <person name="Rankin M."/>
            <person name="McCullough T.M."/>
            <person name="Qu P."/>
            <person name="Korobeynikov A."/>
            <person name="Smith J.L."/>
            <person name="Gerwick L."/>
            <person name="Gerwick W.H."/>
        </authorList>
    </citation>
    <scope>NUCLEOTIDE SEQUENCE [LARGE SCALE GENOMIC DNA]</scope>
    <source>
        <strain evidence="1 2">PAB10Feb10-1</strain>
    </source>
</reference>
<dbReference type="AlphaFoldDB" id="A0A3N6P9E3"/>
<dbReference type="Proteomes" id="UP000269154">
    <property type="component" value="Unassembled WGS sequence"/>
</dbReference>
<sequence>MGETPKTALAYLWSKPLNLKWLTPKNGRYIVSVCRVFPRKAPLEEATGSQIVIFGTLRLQSSQVGKNIKSVIFYTNYFNSILLKEANNL</sequence>
<comment type="caution">
    <text evidence="1">The sequence shown here is derived from an EMBL/GenBank/DDBJ whole genome shotgun (WGS) entry which is preliminary data.</text>
</comment>
<dbReference type="EMBL" id="RCBY01000080">
    <property type="protein sequence ID" value="RQH40956.1"/>
    <property type="molecule type" value="Genomic_DNA"/>
</dbReference>
<evidence type="ECO:0000313" key="2">
    <source>
        <dbReference type="Proteomes" id="UP000269154"/>
    </source>
</evidence>
<evidence type="ECO:0000313" key="1">
    <source>
        <dbReference type="EMBL" id="RQH40956.1"/>
    </source>
</evidence>
<organism evidence="1 2">
    <name type="scientific">Okeania hirsuta</name>
    <dbReference type="NCBI Taxonomy" id="1458930"/>
    <lineage>
        <taxon>Bacteria</taxon>
        <taxon>Bacillati</taxon>
        <taxon>Cyanobacteriota</taxon>
        <taxon>Cyanophyceae</taxon>
        <taxon>Oscillatoriophycideae</taxon>
        <taxon>Oscillatoriales</taxon>
        <taxon>Microcoleaceae</taxon>
        <taxon>Okeania</taxon>
    </lineage>
</organism>
<accession>A0A3N6P9E3</accession>